<proteinExistence type="predicted"/>
<feature type="transmembrane region" description="Helical" evidence="1">
    <location>
        <begin position="52"/>
        <end position="70"/>
    </location>
</feature>
<dbReference type="EMBL" id="JBHRZH010000006">
    <property type="protein sequence ID" value="MFC3761165.1"/>
    <property type="molecule type" value="Genomic_DNA"/>
</dbReference>
<keyword evidence="1" id="KW-0812">Transmembrane</keyword>
<evidence type="ECO:0000313" key="2">
    <source>
        <dbReference type="EMBL" id="MFC3761165.1"/>
    </source>
</evidence>
<comment type="caution">
    <text evidence="2">The sequence shown here is derived from an EMBL/GenBank/DDBJ whole genome shotgun (WGS) entry which is preliminary data.</text>
</comment>
<reference evidence="3" key="1">
    <citation type="journal article" date="2019" name="Int. J. Syst. Evol. Microbiol.">
        <title>The Global Catalogue of Microorganisms (GCM) 10K type strain sequencing project: providing services to taxonomists for standard genome sequencing and annotation.</title>
        <authorList>
            <consortium name="The Broad Institute Genomics Platform"/>
            <consortium name="The Broad Institute Genome Sequencing Center for Infectious Disease"/>
            <person name="Wu L."/>
            <person name="Ma J."/>
        </authorList>
    </citation>
    <scope>NUCLEOTIDE SEQUENCE [LARGE SCALE GENOMIC DNA]</scope>
    <source>
        <strain evidence="3">CGMCC 4.7241</strain>
    </source>
</reference>
<evidence type="ECO:0000256" key="1">
    <source>
        <dbReference type="SAM" id="Phobius"/>
    </source>
</evidence>
<keyword evidence="1" id="KW-0472">Membrane</keyword>
<feature type="transmembrane region" description="Helical" evidence="1">
    <location>
        <begin position="28"/>
        <end position="46"/>
    </location>
</feature>
<evidence type="ECO:0000313" key="3">
    <source>
        <dbReference type="Proteomes" id="UP001595699"/>
    </source>
</evidence>
<keyword evidence="3" id="KW-1185">Reference proteome</keyword>
<organism evidence="2 3">
    <name type="scientific">Tenggerimyces flavus</name>
    <dbReference type="NCBI Taxonomy" id="1708749"/>
    <lineage>
        <taxon>Bacteria</taxon>
        <taxon>Bacillati</taxon>
        <taxon>Actinomycetota</taxon>
        <taxon>Actinomycetes</taxon>
        <taxon>Propionibacteriales</taxon>
        <taxon>Nocardioidaceae</taxon>
        <taxon>Tenggerimyces</taxon>
    </lineage>
</organism>
<name>A0ABV7Y7D0_9ACTN</name>
<keyword evidence="1" id="KW-1133">Transmembrane helix</keyword>
<dbReference type="Proteomes" id="UP001595699">
    <property type="component" value="Unassembled WGS sequence"/>
</dbReference>
<sequence>MSTAESVPAQPEQPDGAKVPERQMWNGSAWLALAFGGAAFLGNLLFGWGWTMFAAAFALAFSITGIVRVYRQRASNGPIAYTAFGLAVATIVLSFIWSARAEPCLPFQHQEARYQTCLNEHIGLL</sequence>
<dbReference type="RefSeq" id="WP_205117379.1">
    <property type="nucleotide sequence ID" value="NZ_JAFBCM010000001.1"/>
</dbReference>
<protein>
    <submittedName>
        <fullName evidence="2">Uncharacterized protein</fullName>
    </submittedName>
</protein>
<accession>A0ABV7Y7D0</accession>
<gene>
    <name evidence="2" type="ORF">ACFOUW_09965</name>
</gene>
<feature type="transmembrane region" description="Helical" evidence="1">
    <location>
        <begin position="79"/>
        <end position="99"/>
    </location>
</feature>